<evidence type="ECO:0000259" key="1">
    <source>
        <dbReference type="Pfam" id="PF00082"/>
    </source>
</evidence>
<organism evidence="2 3">
    <name type="scientific">Prevotella denticola</name>
    <dbReference type="NCBI Taxonomy" id="28129"/>
    <lineage>
        <taxon>Bacteria</taxon>
        <taxon>Pseudomonadati</taxon>
        <taxon>Bacteroidota</taxon>
        <taxon>Bacteroidia</taxon>
        <taxon>Bacteroidales</taxon>
        <taxon>Prevotellaceae</taxon>
        <taxon>Prevotella</taxon>
    </lineage>
</organism>
<dbReference type="CDD" id="cd04847">
    <property type="entry name" value="Peptidases_S8_Subtilisin_like_2"/>
    <property type="match status" value="1"/>
</dbReference>
<gene>
    <name evidence="2" type="ORF">NCTC13067_01066</name>
</gene>
<dbReference type="GO" id="GO:0006508">
    <property type="term" value="P:proteolysis"/>
    <property type="evidence" value="ECO:0007669"/>
    <property type="project" value="UniProtKB-KW"/>
</dbReference>
<dbReference type="Proteomes" id="UP000255469">
    <property type="component" value="Unassembled WGS sequence"/>
</dbReference>
<evidence type="ECO:0000313" key="2">
    <source>
        <dbReference type="EMBL" id="SUB87398.1"/>
    </source>
</evidence>
<dbReference type="RefSeq" id="WP_025067379.1">
    <property type="nucleotide sequence ID" value="NZ_CAUVPN010000009.1"/>
</dbReference>
<dbReference type="EMBL" id="UGTM01000001">
    <property type="protein sequence ID" value="SUB87398.1"/>
    <property type="molecule type" value="Genomic_DNA"/>
</dbReference>
<proteinExistence type="predicted"/>
<dbReference type="InterPro" id="IPR034074">
    <property type="entry name" value="Y4bN_pept_dom"/>
</dbReference>
<evidence type="ECO:0000313" key="3">
    <source>
        <dbReference type="Proteomes" id="UP000255469"/>
    </source>
</evidence>
<reference evidence="2 3" key="1">
    <citation type="submission" date="2018-06" db="EMBL/GenBank/DDBJ databases">
        <authorList>
            <consortium name="Pathogen Informatics"/>
            <person name="Doyle S."/>
        </authorList>
    </citation>
    <scope>NUCLEOTIDE SEQUENCE [LARGE SCALE GENOMIC DNA]</scope>
    <source>
        <strain evidence="2 3">NCTC13067</strain>
    </source>
</reference>
<dbReference type="Pfam" id="PF00082">
    <property type="entry name" value="Peptidase_S8"/>
    <property type="match status" value="1"/>
</dbReference>
<protein>
    <submittedName>
        <fullName evidence="2">Type VII secretion-associated serine protease mycosin</fullName>
    </submittedName>
</protein>
<dbReference type="GO" id="GO:0004252">
    <property type="term" value="F:serine-type endopeptidase activity"/>
    <property type="evidence" value="ECO:0007669"/>
    <property type="project" value="InterPro"/>
</dbReference>
<dbReference type="InterPro" id="IPR000209">
    <property type="entry name" value="Peptidase_S8/S53_dom"/>
</dbReference>
<dbReference type="Gene3D" id="3.40.50.200">
    <property type="entry name" value="Peptidase S8/S53 domain"/>
    <property type="match status" value="1"/>
</dbReference>
<keyword evidence="2" id="KW-0378">Hydrolase</keyword>
<name>A0A379E3W0_9BACT</name>
<dbReference type="AlphaFoldDB" id="A0A379E3W0"/>
<sequence>MHKKHFYLGNNIAEAQDFSPRSQKIKGYQLPQRDRTAHSTLVRECYKAAVAHAITCQEERERQGFPVANGVYVDLEMDKKFVPDSLGKQDGNGGATIMKVTDKGNNSSVDVTVFVKKDKKDWLEKKVDNYENKNTLKGNPCNEKIIAPINDIVATDTRTLYISASEFDAIPEDGLFRYELWLSHSKENDKGTIETTLLQLGIEKIAEPLLFDGVDVWLIKADKQQLSSLPLSLGYIESIRPYKEPSILTSSNPVNREWNELIRNEITYCDDAENVIVGILDSGVNNEQELLKPSLPNERMGIAIGVQEATDKTDHGTGMAGLALLGDLTDIAYQRNKTVDVHHSLSSIKIYENGHETPNEFYGSVIEEAIDKAANMGASIQCMAITDESSYNGIATSSSAALDESIYHQGLCDRLVLVSAGNVETSGVDSDHYIESCKANAVKSPAQAWNALTVGAYTEKAAVNDPAYRPLASLGGISPYSCSSFPWNEKRNKPEIVMEGGNVAYHNLLKETAHHDLSLVTTSNNLQKPLEPFCATSAATGLATRLAARIKVENPRLSMLSIRGLMVHSARWTDEMKRIDNIEERMSLCGYGVPDEDIALYSNEKYTTYIFENQLKPYIEGDSSNIYGQMHFYDLPWPKELLEEMGSEGVRIRITLSYYVKPSPGYAGRTNKYRYPSATLHFDLKTATETQEEFLCRRNKYEEGISTKNDTNRWTVKQQKRERGTVQSDWIKCTAADLAEMDKIVVFPGPGWWKNRKLTNVDNIVSYSLIVSIETKETDIYTAVEAAIENRIGIQIAQET</sequence>
<accession>A0A379E3W0</accession>
<keyword evidence="2" id="KW-0645">Protease</keyword>
<dbReference type="SUPFAM" id="SSF52743">
    <property type="entry name" value="Subtilisin-like"/>
    <property type="match status" value="1"/>
</dbReference>
<feature type="domain" description="Peptidase S8/S53" evidence="1">
    <location>
        <begin position="273"/>
        <end position="576"/>
    </location>
</feature>
<dbReference type="InterPro" id="IPR036852">
    <property type="entry name" value="Peptidase_S8/S53_dom_sf"/>
</dbReference>